<proteinExistence type="predicted"/>
<keyword evidence="10" id="KW-1185">Reference proteome</keyword>
<dbReference type="InterPro" id="IPR051311">
    <property type="entry name" value="DedA_domain"/>
</dbReference>
<feature type="transmembrane region" description="Helical" evidence="7">
    <location>
        <begin position="131"/>
        <end position="153"/>
    </location>
</feature>
<dbReference type="Pfam" id="PF09335">
    <property type="entry name" value="VTT_dom"/>
    <property type="match status" value="1"/>
</dbReference>
<evidence type="ECO:0000313" key="9">
    <source>
        <dbReference type="EMBL" id="RAI03525.1"/>
    </source>
</evidence>
<comment type="caution">
    <text evidence="9">The sequence shown here is derived from an EMBL/GenBank/DDBJ whole genome shotgun (WGS) entry which is preliminary data.</text>
</comment>
<keyword evidence="2" id="KW-1003">Cell membrane</keyword>
<keyword evidence="4 7" id="KW-1133">Transmembrane helix</keyword>
<reference evidence="9 10" key="1">
    <citation type="submission" date="2018-05" db="EMBL/GenBank/DDBJ databases">
        <title>Acuticoccus sediminis sp. nov., isolated from deep-sea sediment of Indian Ocean.</title>
        <authorList>
            <person name="Liu X."/>
            <person name="Lai Q."/>
            <person name="Du Y."/>
            <person name="Sun F."/>
            <person name="Zhang X."/>
            <person name="Wang S."/>
            <person name="Shao Z."/>
        </authorList>
    </citation>
    <scope>NUCLEOTIDE SEQUENCE [LARGE SCALE GENOMIC DNA]</scope>
    <source>
        <strain evidence="9 10">PTG4-2</strain>
    </source>
</reference>
<comment type="subcellular location">
    <subcellularLocation>
        <location evidence="1">Cell membrane</location>
        <topology evidence="1">Multi-pass membrane protein</topology>
    </subcellularLocation>
</comment>
<feature type="transmembrane region" description="Helical" evidence="7">
    <location>
        <begin position="165"/>
        <end position="184"/>
    </location>
</feature>
<dbReference type="PANTHER" id="PTHR42709:SF6">
    <property type="entry name" value="UNDECAPRENYL PHOSPHATE TRANSPORTER A"/>
    <property type="match status" value="1"/>
</dbReference>
<evidence type="ECO:0000256" key="6">
    <source>
        <dbReference type="SAM" id="MobiDB-lite"/>
    </source>
</evidence>
<evidence type="ECO:0000256" key="2">
    <source>
        <dbReference type="ARBA" id="ARBA00022475"/>
    </source>
</evidence>
<sequence>MPWIAAYGAVALAAVALIERLVPVLPSYAVLVVIGIAAAEGHFSLPAALLLSTVGTVLGCLPLYALGEARARNLLERFGRYIGVPSSRTGWWLDQFRSNGHRFVLCAQLIPTIRLIAPGISGLLRARSWRFVGATSLGAALWNALFIAVGYAAARDGGDANASALALKTWLILIGVEALVAGIWRIRARRPSTVTPDPETSVYRRTRPERSDPRIPAGDDVVPERVRSVHRPGRP</sequence>
<gene>
    <name evidence="9" type="ORF">DLJ53_03255</name>
</gene>
<dbReference type="InterPro" id="IPR032816">
    <property type="entry name" value="VTT_dom"/>
</dbReference>
<evidence type="ECO:0000256" key="3">
    <source>
        <dbReference type="ARBA" id="ARBA00022692"/>
    </source>
</evidence>
<dbReference type="Proteomes" id="UP000249590">
    <property type="component" value="Unassembled WGS sequence"/>
</dbReference>
<dbReference type="AlphaFoldDB" id="A0A8B2NZC4"/>
<feature type="transmembrane region" description="Helical" evidence="7">
    <location>
        <begin position="44"/>
        <end position="67"/>
    </location>
</feature>
<keyword evidence="5 7" id="KW-0472">Membrane</keyword>
<feature type="region of interest" description="Disordered" evidence="6">
    <location>
        <begin position="193"/>
        <end position="235"/>
    </location>
</feature>
<evidence type="ECO:0000256" key="7">
    <source>
        <dbReference type="SAM" id="Phobius"/>
    </source>
</evidence>
<dbReference type="PANTHER" id="PTHR42709">
    <property type="entry name" value="ALKALINE PHOSPHATASE LIKE PROTEIN"/>
    <property type="match status" value="1"/>
</dbReference>
<organism evidence="9 10">
    <name type="scientific">Acuticoccus sediminis</name>
    <dbReference type="NCBI Taxonomy" id="2184697"/>
    <lineage>
        <taxon>Bacteria</taxon>
        <taxon>Pseudomonadati</taxon>
        <taxon>Pseudomonadota</taxon>
        <taxon>Alphaproteobacteria</taxon>
        <taxon>Hyphomicrobiales</taxon>
        <taxon>Amorphaceae</taxon>
        <taxon>Acuticoccus</taxon>
    </lineage>
</organism>
<dbReference type="EMBL" id="QHHQ01000001">
    <property type="protein sequence ID" value="RAI03525.1"/>
    <property type="molecule type" value="Genomic_DNA"/>
</dbReference>
<evidence type="ECO:0000256" key="4">
    <source>
        <dbReference type="ARBA" id="ARBA00022989"/>
    </source>
</evidence>
<feature type="domain" description="VTT" evidence="8">
    <location>
        <begin position="25"/>
        <end position="151"/>
    </location>
</feature>
<protein>
    <submittedName>
        <fullName evidence="9">Membrane-associated protein</fullName>
    </submittedName>
</protein>
<evidence type="ECO:0000259" key="8">
    <source>
        <dbReference type="Pfam" id="PF09335"/>
    </source>
</evidence>
<name>A0A8B2NZC4_9HYPH</name>
<evidence type="ECO:0000313" key="10">
    <source>
        <dbReference type="Proteomes" id="UP000249590"/>
    </source>
</evidence>
<accession>A0A8B2NZC4</accession>
<evidence type="ECO:0000256" key="5">
    <source>
        <dbReference type="ARBA" id="ARBA00023136"/>
    </source>
</evidence>
<evidence type="ECO:0000256" key="1">
    <source>
        <dbReference type="ARBA" id="ARBA00004651"/>
    </source>
</evidence>
<dbReference type="GO" id="GO:0005886">
    <property type="term" value="C:plasma membrane"/>
    <property type="evidence" value="ECO:0007669"/>
    <property type="project" value="UniProtKB-SubCell"/>
</dbReference>
<keyword evidence="3 7" id="KW-0812">Transmembrane</keyword>